<organism evidence="2 3">
    <name type="scientific">Leucobacter viscericola</name>
    <dbReference type="NCBI Taxonomy" id="2714935"/>
    <lineage>
        <taxon>Bacteria</taxon>
        <taxon>Bacillati</taxon>
        <taxon>Actinomycetota</taxon>
        <taxon>Actinomycetes</taxon>
        <taxon>Micrococcales</taxon>
        <taxon>Microbacteriaceae</taxon>
        <taxon>Leucobacter</taxon>
    </lineage>
</organism>
<dbReference type="Pfam" id="PF22513">
    <property type="entry name" value="FitA-like_RHH"/>
    <property type="match status" value="1"/>
</dbReference>
<gene>
    <name evidence="2" type="ORF">G7068_08860</name>
</gene>
<feature type="domain" description="Antitoxin FitA-like ribbon-helix-helix" evidence="1">
    <location>
        <begin position="2"/>
        <end position="38"/>
    </location>
</feature>
<protein>
    <submittedName>
        <fullName evidence="2">Arc family DNA-binding protein</fullName>
    </submittedName>
</protein>
<dbReference type="GO" id="GO:0006355">
    <property type="term" value="P:regulation of DNA-templated transcription"/>
    <property type="evidence" value="ECO:0007669"/>
    <property type="project" value="InterPro"/>
</dbReference>
<dbReference type="AlphaFoldDB" id="A0A6G7XFQ1"/>
<evidence type="ECO:0000313" key="2">
    <source>
        <dbReference type="EMBL" id="QIK63296.1"/>
    </source>
</evidence>
<dbReference type="Gene3D" id="1.10.1220.10">
    <property type="entry name" value="Met repressor-like"/>
    <property type="match status" value="1"/>
</dbReference>
<dbReference type="InterPro" id="IPR053853">
    <property type="entry name" value="FitA-like_RHH"/>
</dbReference>
<evidence type="ECO:0000313" key="3">
    <source>
        <dbReference type="Proteomes" id="UP000502677"/>
    </source>
</evidence>
<dbReference type="SUPFAM" id="SSF47598">
    <property type="entry name" value="Ribbon-helix-helix"/>
    <property type="match status" value="1"/>
</dbReference>
<sequence>MAQLLIRQLPDEVKEGLRERARASGRSMEAEARAILTDFIFPTNEVSLEYDGPQDATTLFERYGVKILPSRPEGGVVSFEETQALIDEFA</sequence>
<reference evidence="2 3" key="1">
    <citation type="submission" date="2020-03" db="EMBL/GenBank/DDBJ databases">
        <title>Leucobacter sp. nov., isolated from beetles.</title>
        <authorList>
            <person name="Hyun D.-W."/>
            <person name="Bae J.-W."/>
        </authorList>
    </citation>
    <scope>NUCLEOTIDE SEQUENCE [LARGE SCALE GENOMIC DNA]</scope>
    <source>
        <strain evidence="2 3">HDW9C</strain>
    </source>
</reference>
<name>A0A6G7XFQ1_9MICO</name>
<evidence type="ECO:0000259" key="1">
    <source>
        <dbReference type="Pfam" id="PF22513"/>
    </source>
</evidence>
<keyword evidence="2" id="KW-0238">DNA-binding</keyword>
<dbReference type="RefSeq" id="WP_166291242.1">
    <property type="nucleotide sequence ID" value="NZ_CP049863.1"/>
</dbReference>
<proteinExistence type="predicted"/>
<dbReference type="Proteomes" id="UP000502677">
    <property type="component" value="Chromosome"/>
</dbReference>
<dbReference type="KEGG" id="lvi:G7068_08860"/>
<accession>A0A6G7XFQ1</accession>
<keyword evidence="3" id="KW-1185">Reference proteome</keyword>
<dbReference type="EMBL" id="CP049863">
    <property type="protein sequence ID" value="QIK63296.1"/>
    <property type="molecule type" value="Genomic_DNA"/>
</dbReference>
<dbReference type="InterPro" id="IPR013321">
    <property type="entry name" value="Arc_rbn_hlx_hlx"/>
</dbReference>
<dbReference type="InterPro" id="IPR010985">
    <property type="entry name" value="Ribbon_hlx_hlx"/>
</dbReference>
<dbReference type="GO" id="GO:0003677">
    <property type="term" value="F:DNA binding"/>
    <property type="evidence" value="ECO:0007669"/>
    <property type="project" value="UniProtKB-KW"/>
</dbReference>